<dbReference type="InterPro" id="IPR029044">
    <property type="entry name" value="Nucleotide-diphossugar_trans"/>
</dbReference>
<accession>A0A261SG42</accession>
<dbReference type="InterPro" id="IPR025877">
    <property type="entry name" value="MobA-like_NTP_Trfase"/>
</dbReference>
<reference evidence="3 4" key="1">
    <citation type="submission" date="2017-05" db="EMBL/GenBank/DDBJ databases">
        <title>Complete and WGS of Bordetella genogroups.</title>
        <authorList>
            <person name="Spilker T."/>
            <person name="LiPuma J."/>
        </authorList>
    </citation>
    <scope>NUCLEOTIDE SEQUENCE [LARGE SCALE GENOMIC DNA]</scope>
    <source>
        <strain evidence="3 4">AU17610</strain>
    </source>
</reference>
<dbReference type="Proteomes" id="UP000217005">
    <property type="component" value="Unassembled WGS sequence"/>
</dbReference>
<dbReference type="Gene3D" id="3.90.550.10">
    <property type="entry name" value="Spore Coat Polysaccharide Biosynthesis Protein SpsA, Chain A"/>
    <property type="match status" value="1"/>
</dbReference>
<keyword evidence="1" id="KW-0460">Magnesium</keyword>
<dbReference type="GO" id="GO:0016779">
    <property type="term" value="F:nucleotidyltransferase activity"/>
    <property type="evidence" value="ECO:0007669"/>
    <property type="project" value="UniProtKB-ARBA"/>
</dbReference>
<dbReference type="RefSeq" id="WP_094826924.1">
    <property type="nucleotide sequence ID" value="NZ_NEVL01000003.1"/>
</dbReference>
<dbReference type="Pfam" id="PF12804">
    <property type="entry name" value="NTP_transf_3"/>
    <property type="match status" value="1"/>
</dbReference>
<gene>
    <name evidence="3" type="ORF">CEG14_13870</name>
</gene>
<evidence type="ECO:0000313" key="4">
    <source>
        <dbReference type="Proteomes" id="UP000217005"/>
    </source>
</evidence>
<organism evidence="3 4">
    <name type="scientific">Bordetella genomosp. 1</name>
    <dbReference type="NCBI Taxonomy" id="1395607"/>
    <lineage>
        <taxon>Bacteria</taxon>
        <taxon>Pseudomonadati</taxon>
        <taxon>Pseudomonadota</taxon>
        <taxon>Betaproteobacteria</taxon>
        <taxon>Burkholderiales</taxon>
        <taxon>Alcaligenaceae</taxon>
        <taxon>Bordetella</taxon>
    </lineage>
</organism>
<dbReference type="PANTHER" id="PTHR43777:SF1">
    <property type="entry name" value="MOLYBDENUM COFACTOR CYTIDYLYLTRANSFERASE"/>
    <property type="match status" value="1"/>
</dbReference>
<dbReference type="EMBL" id="NEVL01000003">
    <property type="protein sequence ID" value="OZI36115.1"/>
    <property type="molecule type" value="Genomic_DNA"/>
</dbReference>
<name>A0A261SG42_9BORD</name>
<dbReference type="OrthoDB" id="5298793at2"/>
<evidence type="ECO:0000259" key="2">
    <source>
        <dbReference type="Pfam" id="PF12804"/>
    </source>
</evidence>
<evidence type="ECO:0000256" key="1">
    <source>
        <dbReference type="ARBA" id="ARBA00022842"/>
    </source>
</evidence>
<evidence type="ECO:0000313" key="3">
    <source>
        <dbReference type="EMBL" id="OZI36115.1"/>
    </source>
</evidence>
<protein>
    <recommendedName>
        <fullName evidence="2">MobA-like NTP transferase domain-containing protein</fullName>
    </recommendedName>
</protein>
<dbReference type="PANTHER" id="PTHR43777">
    <property type="entry name" value="MOLYBDENUM COFACTOR CYTIDYLYLTRANSFERASE"/>
    <property type="match status" value="1"/>
</dbReference>
<sequence length="203" mass="20768">MTHSASAPAPCIGVLLAAGAGLRYRQAGGSSHKLLAQLPDGTPVALRSAQALHAVTPDLLVMVGANDTELAPLLRAIPCQQGTAPAGAEAGMGATLAAAARWLLAHAADHTHALVALADMPWIAPATLRAVAAADPALEIVAPAYAGRRGHPVRFARALWPALAALSGDQGARALLQRHGVHEIAVHDAGILRDVDLPQDLTR</sequence>
<feature type="domain" description="MobA-like NTP transferase" evidence="2">
    <location>
        <begin position="13"/>
        <end position="179"/>
    </location>
</feature>
<dbReference type="AlphaFoldDB" id="A0A261SG42"/>
<comment type="caution">
    <text evidence="3">The sequence shown here is derived from an EMBL/GenBank/DDBJ whole genome shotgun (WGS) entry which is preliminary data.</text>
</comment>
<dbReference type="SUPFAM" id="SSF53448">
    <property type="entry name" value="Nucleotide-diphospho-sugar transferases"/>
    <property type="match status" value="1"/>
</dbReference>
<dbReference type="CDD" id="cd04182">
    <property type="entry name" value="GT_2_like_f"/>
    <property type="match status" value="1"/>
</dbReference>
<proteinExistence type="predicted"/>